<accession>A0A841K2D8</accession>
<comment type="caution">
    <text evidence="3">The sequence shown here is derived from an EMBL/GenBank/DDBJ whole genome shotgun (WGS) entry which is preliminary data.</text>
</comment>
<dbReference type="GO" id="GO:0016853">
    <property type="term" value="F:isomerase activity"/>
    <property type="evidence" value="ECO:0007669"/>
    <property type="project" value="UniProtKB-KW"/>
</dbReference>
<dbReference type="AlphaFoldDB" id="A0A841K2D8"/>
<feature type="signal peptide" evidence="1">
    <location>
        <begin position="1"/>
        <end position="21"/>
    </location>
</feature>
<dbReference type="Proteomes" id="UP000538666">
    <property type="component" value="Unassembled WGS sequence"/>
</dbReference>
<dbReference type="EMBL" id="JACHEK010000005">
    <property type="protein sequence ID" value="MBB6144808.1"/>
    <property type="molecule type" value="Genomic_DNA"/>
</dbReference>
<dbReference type="SUPFAM" id="SSF54427">
    <property type="entry name" value="NTF2-like"/>
    <property type="match status" value="1"/>
</dbReference>
<dbReference type="RefSeq" id="WP_231581300.1">
    <property type="nucleotide sequence ID" value="NZ_JACHEK010000005.1"/>
</dbReference>
<dbReference type="Gene3D" id="3.10.450.50">
    <property type="match status" value="1"/>
</dbReference>
<evidence type="ECO:0000313" key="3">
    <source>
        <dbReference type="EMBL" id="MBB6144808.1"/>
    </source>
</evidence>
<feature type="domain" description="DUF4440" evidence="2">
    <location>
        <begin position="52"/>
        <end position="160"/>
    </location>
</feature>
<reference evidence="3 4" key="1">
    <citation type="submission" date="2020-08" db="EMBL/GenBank/DDBJ databases">
        <title>Genomic Encyclopedia of Type Strains, Phase IV (KMG-IV): sequencing the most valuable type-strain genomes for metagenomic binning, comparative biology and taxonomic classification.</title>
        <authorList>
            <person name="Goeker M."/>
        </authorList>
    </citation>
    <scope>NUCLEOTIDE SEQUENCE [LARGE SCALE GENOMIC DNA]</scope>
    <source>
        <strain evidence="3 4">DSM 103733</strain>
    </source>
</reference>
<evidence type="ECO:0000256" key="1">
    <source>
        <dbReference type="SAM" id="SignalP"/>
    </source>
</evidence>
<feature type="chain" id="PRO_5032996581" evidence="1">
    <location>
        <begin position="22"/>
        <end position="179"/>
    </location>
</feature>
<dbReference type="InterPro" id="IPR027843">
    <property type="entry name" value="DUF4440"/>
</dbReference>
<dbReference type="Pfam" id="PF14534">
    <property type="entry name" value="DUF4440"/>
    <property type="match status" value="1"/>
</dbReference>
<name>A0A841K2D8_9BACT</name>
<protein>
    <submittedName>
        <fullName evidence="3">Ketosteroid isomerase-like protein</fullName>
    </submittedName>
</protein>
<dbReference type="InterPro" id="IPR032710">
    <property type="entry name" value="NTF2-like_dom_sf"/>
</dbReference>
<sequence>MSRLTLLCLSMVFAAPLAASAQVGIDPLSSSPSPANALTNPSYKVDIAFLFDLEKKFAHDTATGGGAAFAKWFADDAVTLADSEAPVIGLAAIAANTTWSADQYQLIWTPDGGRMSPAGDMGFTWGHYAGHGKDRNGNAVDTGGRYMTVWKRQADGTWKVELDASNREPAQKDDCCKLP</sequence>
<gene>
    <name evidence="3" type="ORF">HNQ77_002764</name>
</gene>
<keyword evidence="3" id="KW-0413">Isomerase</keyword>
<evidence type="ECO:0000313" key="4">
    <source>
        <dbReference type="Proteomes" id="UP000538666"/>
    </source>
</evidence>
<organism evidence="3 4">
    <name type="scientific">Silvibacterium bohemicum</name>
    <dbReference type="NCBI Taxonomy" id="1577686"/>
    <lineage>
        <taxon>Bacteria</taxon>
        <taxon>Pseudomonadati</taxon>
        <taxon>Acidobacteriota</taxon>
        <taxon>Terriglobia</taxon>
        <taxon>Terriglobales</taxon>
        <taxon>Acidobacteriaceae</taxon>
        <taxon>Silvibacterium</taxon>
    </lineage>
</organism>
<keyword evidence="4" id="KW-1185">Reference proteome</keyword>
<evidence type="ECO:0000259" key="2">
    <source>
        <dbReference type="Pfam" id="PF14534"/>
    </source>
</evidence>
<keyword evidence="1" id="KW-0732">Signal</keyword>
<proteinExistence type="predicted"/>